<feature type="compositionally biased region" description="Polar residues" evidence="1">
    <location>
        <begin position="100"/>
        <end position="109"/>
    </location>
</feature>
<evidence type="ECO:0000313" key="3">
    <source>
        <dbReference type="Proteomes" id="UP001341840"/>
    </source>
</evidence>
<evidence type="ECO:0000256" key="1">
    <source>
        <dbReference type="SAM" id="MobiDB-lite"/>
    </source>
</evidence>
<comment type="caution">
    <text evidence="2">The sequence shown here is derived from an EMBL/GenBank/DDBJ whole genome shotgun (WGS) entry which is preliminary data.</text>
</comment>
<evidence type="ECO:0000313" key="2">
    <source>
        <dbReference type="EMBL" id="MED6222419.1"/>
    </source>
</evidence>
<keyword evidence="3" id="KW-1185">Reference proteome</keyword>
<dbReference type="EMBL" id="JASCZI010272484">
    <property type="protein sequence ID" value="MED6222419.1"/>
    <property type="molecule type" value="Genomic_DNA"/>
</dbReference>
<name>A0ABU6ZKE2_9FABA</name>
<proteinExistence type="predicted"/>
<feature type="compositionally biased region" description="Pro residues" evidence="1">
    <location>
        <begin position="117"/>
        <end position="132"/>
    </location>
</feature>
<gene>
    <name evidence="2" type="ORF">PIB30_064267</name>
</gene>
<reference evidence="2 3" key="1">
    <citation type="journal article" date="2023" name="Plants (Basel)">
        <title>Bridging the Gap: Combining Genomics and Transcriptomics Approaches to Understand Stylosanthes scabra, an Orphan Legume from the Brazilian Caatinga.</title>
        <authorList>
            <person name="Ferreira-Neto J.R.C."/>
            <person name="da Silva M.D."/>
            <person name="Binneck E."/>
            <person name="de Melo N.F."/>
            <person name="da Silva R.H."/>
            <person name="de Melo A.L.T.M."/>
            <person name="Pandolfi V."/>
            <person name="Bustamante F.O."/>
            <person name="Brasileiro-Vidal A.C."/>
            <person name="Benko-Iseppon A.M."/>
        </authorList>
    </citation>
    <scope>NUCLEOTIDE SEQUENCE [LARGE SCALE GENOMIC DNA]</scope>
    <source>
        <tissue evidence="2">Leaves</tissue>
    </source>
</reference>
<protein>
    <submittedName>
        <fullName evidence="2">Uncharacterized protein</fullName>
    </submittedName>
</protein>
<organism evidence="2 3">
    <name type="scientific">Stylosanthes scabra</name>
    <dbReference type="NCBI Taxonomy" id="79078"/>
    <lineage>
        <taxon>Eukaryota</taxon>
        <taxon>Viridiplantae</taxon>
        <taxon>Streptophyta</taxon>
        <taxon>Embryophyta</taxon>
        <taxon>Tracheophyta</taxon>
        <taxon>Spermatophyta</taxon>
        <taxon>Magnoliopsida</taxon>
        <taxon>eudicotyledons</taxon>
        <taxon>Gunneridae</taxon>
        <taxon>Pentapetalae</taxon>
        <taxon>rosids</taxon>
        <taxon>fabids</taxon>
        <taxon>Fabales</taxon>
        <taxon>Fabaceae</taxon>
        <taxon>Papilionoideae</taxon>
        <taxon>50 kb inversion clade</taxon>
        <taxon>dalbergioids sensu lato</taxon>
        <taxon>Dalbergieae</taxon>
        <taxon>Pterocarpus clade</taxon>
        <taxon>Stylosanthes</taxon>
    </lineage>
</organism>
<dbReference type="Proteomes" id="UP001341840">
    <property type="component" value="Unassembled WGS sequence"/>
</dbReference>
<accession>A0ABU6ZKE2</accession>
<feature type="region of interest" description="Disordered" evidence="1">
    <location>
        <begin position="81"/>
        <end position="132"/>
    </location>
</feature>
<sequence length="132" mass="15117">MEEVKAIKAKQEELWNNTNRFHSQIRKEQEMLAREIQEVRKGQINHTLVNNQRAEAEKNLEQAANPNLSEISINHIPDLMQTNAERRRPMFYGALKSHHGASSSSQPDQQEPVPLRTAPPLPGYQPPRPPPN</sequence>